<sequence length="86" mass="9802">MISYGNAIRNPTTSKTNFTARIQQGVGHLSRSSPVHQLLIMIHLLDLLFDHPQMSPKSFKSFQRLLISGPFRCISFPKIHLISRMP</sequence>
<dbReference type="AlphaFoldDB" id="A0A9K3JDI8"/>
<organism evidence="1 2">
    <name type="scientific">Helianthus annuus</name>
    <name type="common">Common sunflower</name>
    <dbReference type="NCBI Taxonomy" id="4232"/>
    <lineage>
        <taxon>Eukaryota</taxon>
        <taxon>Viridiplantae</taxon>
        <taxon>Streptophyta</taxon>
        <taxon>Embryophyta</taxon>
        <taxon>Tracheophyta</taxon>
        <taxon>Spermatophyta</taxon>
        <taxon>Magnoliopsida</taxon>
        <taxon>eudicotyledons</taxon>
        <taxon>Gunneridae</taxon>
        <taxon>Pentapetalae</taxon>
        <taxon>asterids</taxon>
        <taxon>campanulids</taxon>
        <taxon>Asterales</taxon>
        <taxon>Asteraceae</taxon>
        <taxon>Asteroideae</taxon>
        <taxon>Heliantheae alliance</taxon>
        <taxon>Heliantheae</taxon>
        <taxon>Helianthus</taxon>
    </lineage>
</organism>
<name>A0A9K3JDI8_HELAN</name>
<reference evidence="1" key="1">
    <citation type="journal article" date="2017" name="Nature">
        <title>The sunflower genome provides insights into oil metabolism, flowering and Asterid evolution.</title>
        <authorList>
            <person name="Badouin H."/>
            <person name="Gouzy J."/>
            <person name="Grassa C.J."/>
            <person name="Murat F."/>
            <person name="Staton S.E."/>
            <person name="Cottret L."/>
            <person name="Lelandais-Briere C."/>
            <person name="Owens G.L."/>
            <person name="Carrere S."/>
            <person name="Mayjonade B."/>
            <person name="Legrand L."/>
            <person name="Gill N."/>
            <person name="Kane N.C."/>
            <person name="Bowers J.E."/>
            <person name="Hubner S."/>
            <person name="Bellec A."/>
            <person name="Berard A."/>
            <person name="Berges H."/>
            <person name="Blanchet N."/>
            <person name="Boniface M.C."/>
            <person name="Brunel D."/>
            <person name="Catrice O."/>
            <person name="Chaidir N."/>
            <person name="Claudel C."/>
            <person name="Donnadieu C."/>
            <person name="Faraut T."/>
            <person name="Fievet G."/>
            <person name="Helmstetter N."/>
            <person name="King M."/>
            <person name="Knapp S.J."/>
            <person name="Lai Z."/>
            <person name="Le Paslier M.C."/>
            <person name="Lippi Y."/>
            <person name="Lorenzon L."/>
            <person name="Mandel J.R."/>
            <person name="Marage G."/>
            <person name="Marchand G."/>
            <person name="Marquand E."/>
            <person name="Bret-Mestries E."/>
            <person name="Morien E."/>
            <person name="Nambeesan S."/>
            <person name="Nguyen T."/>
            <person name="Pegot-Espagnet P."/>
            <person name="Pouilly N."/>
            <person name="Raftis F."/>
            <person name="Sallet E."/>
            <person name="Schiex T."/>
            <person name="Thomas J."/>
            <person name="Vandecasteele C."/>
            <person name="Vares D."/>
            <person name="Vear F."/>
            <person name="Vautrin S."/>
            <person name="Crespi M."/>
            <person name="Mangin B."/>
            <person name="Burke J.M."/>
            <person name="Salse J."/>
            <person name="Munos S."/>
            <person name="Vincourt P."/>
            <person name="Rieseberg L.H."/>
            <person name="Langlade N.B."/>
        </authorList>
    </citation>
    <scope>NUCLEOTIDE SEQUENCE</scope>
    <source>
        <tissue evidence="1">Leaves</tissue>
    </source>
</reference>
<dbReference type="EMBL" id="MNCJ02000318">
    <property type="protein sequence ID" value="KAF5813641.1"/>
    <property type="molecule type" value="Genomic_DNA"/>
</dbReference>
<reference evidence="1" key="2">
    <citation type="submission" date="2020-06" db="EMBL/GenBank/DDBJ databases">
        <title>Helianthus annuus Genome sequencing and assembly Release 2.</title>
        <authorList>
            <person name="Gouzy J."/>
            <person name="Langlade N."/>
            <person name="Munos S."/>
        </authorList>
    </citation>
    <scope>NUCLEOTIDE SEQUENCE</scope>
    <source>
        <tissue evidence="1">Leaves</tissue>
    </source>
</reference>
<dbReference type="Gramene" id="mRNA:HanXRQr2_Chr03g0101161">
    <property type="protein sequence ID" value="CDS:HanXRQr2_Chr03g0101161.1"/>
    <property type="gene ID" value="HanXRQr2_Chr03g0101161"/>
</dbReference>
<keyword evidence="2" id="KW-1185">Reference proteome</keyword>
<comment type="caution">
    <text evidence="1">The sequence shown here is derived from an EMBL/GenBank/DDBJ whole genome shotgun (WGS) entry which is preliminary data.</text>
</comment>
<proteinExistence type="predicted"/>
<dbReference type="Proteomes" id="UP000215914">
    <property type="component" value="Unassembled WGS sequence"/>
</dbReference>
<gene>
    <name evidence="1" type="ORF">HanXRQr2_Chr03g0101161</name>
</gene>
<protein>
    <submittedName>
        <fullName evidence="1">Uncharacterized protein</fullName>
    </submittedName>
</protein>
<evidence type="ECO:0000313" key="1">
    <source>
        <dbReference type="EMBL" id="KAF5813641.1"/>
    </source>
</evidence>
<evidence type="ECO:0000313" key="2">
    <source>
        <dbReference type="Proteomes" id="UP000215914"/>
    </source>
</evidence>
<accession>A0A9K3JDI8</accession>